<organism evidence="5 6">
    <name type="scientific">Leptospira selangorensis</name>
    <dbReference type="NCBI Taxonomy" id="2484982"/>
    <lineage>
        <taxon>Bacteria</taxon>
        <taxon>Pseudomonadati</taxon>
        <taxon>Spirochaetota</taxon>
        <taxon>Spirochaetia</taxon>
        <taxon>Leptospirales</taxon>
        <taxon>Leptospiraceae</taxon>
        <taxon>Leptospira</taxon>
    </lineage>
</organism>
<dbReference type="EMBL" id="RQGU01000040">
    <property type="protein sequence ID" value="TGM26062.1"/>
    <property type="molecule type" value="Genomic_DNA"/>
</dbReference>
<feature type="non-terminal residue" evidence="5">
    <location>
        <position position="1"/>
    </location>
</feature>
<gene>
    <name evidence="5" type="ORF">EHQ82_04580</name>
</gene>
<dbReference type="PROSITE" id="PS01124">
    <property type="entry name" value="HTH_ARAC_FAMILY_2"/>
    <property type="match status" value="1"/>
</dbReference>
<keyword evidence="2" id="KW-0238">DNA-binding</keyword>
<proteinExistence type="predicted"/>
<comment type="caution">
    <text evidence="5">The sequence shown here is derived from an EMBL/GenBank/DDBJ whole genome shotgun (WGS) entry which is preliminary data.</text>
</comment>
<accession>A0ABY2NFU4</accession>
<dbReference type="InterPro" id="IPR009057">
    <property type="entry name" value="Homeodomain-like_sf"/>
</dbReference>
<evidence type="ECO:0000313" key="6">
    <source>
        <dbReference type="Proteomes" id="UP000298057"/>
    </source>
</evidence>
<evidence type="ECO:0000256" key="2">
    <source>
        <dbReference type="ARBA" id="ARBA00023125"/>
    </source>
</evidence>
<dbReference type="Gene3D" id="1.10.10.60">
    <property type="entry name" value="Homeodomain-like"/>
    <property type="match status" value="1"/>
</dbReference>
<keyword evidence="3" id="KW-0804">Transcription</keyword>
<dbReference type="PRINTS" id="PR00032">
    <property type="entry name" value="HTHARAC"/>
</dbReference>
<dbReference type="Pfam" id="PF00165">
    <property type="entry name" value="HTH_AraC"/>
    <property type="match status" value="1"/>
</dbReference>
<evidence type="ECO:0000256" key="3">
    <source>
        <dbReference type="ARBA" id="ARBA00023163"/>
    </source>
</evidence>
<evidence type="ECO:0000313" key="5">
    <source>
        <dbReference type="EMBL" id="TGM26062.1"/>
    </source>
</evidence>
<evidence type="ECO:0000256" key="1">
    <source>
        <dbReference type="ARBA" id="ARBA00023015"/>
    </source>
</evidence>
<dbReference type="InterPro" id="IPR020449">
    <property type="entry name" value="Tscrpt_reg_AraC-type_HTH"/>
</dbReference>
<keyword evidence="1" id="KW-0805">Transcription regulation</keyword>
<evidence type="ECO:0000259" key="4">
    <source>
        <dbReference type="PROSITE" id="PS01124"/>
    </source>
</evidence>
<keyword evidence="6" id="KW-1185">Reference proteome</keyword>
<name>A0ABY2NFU4_9LEPT</name>
<feature type="domain" description="HTH araC/xylS-type" evidence="4">
    <location>
        <begin position="1"/>
        <end position="41"/>
    </location>
</feature>
<dbReference type="SUPFAM" id="SSF46689">
    <property type="entry name" value="Homeodomain-like"/>
    <property type="match status" value="1"/>
</dbReference>
<dbReference type="Proteomes" id="UP000298057">
    <property type="component" value="Unassembled WGS sequence"/>
</dbReference>
<sequence length="48" mass="5447">ISEERTNFLRLALEYGFNSKSTFNTSFKKVTGKTPTQYLEEISKVGSV</sequence>
<protein>
    <submittedName>
        <fullName evidence="5">AraC family transcriptional regulator</fullName>
    </submittedName>
</protein>
<reference evidence="6" key="1">
    <citation type="journal article" date="2019" name="PLoS Negl. Trop. Dis.">
        <title>Revisiting the worldwide diversity of Leptospira species in the environment.</title>
        <authorList>
            <person name="Vincent A.T."/>
            <person name="Schiettekatte O."/>
            <person name="Bourhy P."/>
            <person name="Veyrier F.J."/>
            <person name="Picardeau M."/>
        </authorList>
    </citation>
    <scope>NUCLEOTIDE SEQUENCE [LARGE SCALE GENOMIC DNA]</scope>
    <source>
        <strain evidence="6">201702406</strain>
    </source>
</reference>
<dbReference type="InterPro" id="IPR018060">
    <property type="entry name" value="HTH_AraC"/>
</dbReference>